<name>A0A9P7DII0_9AGAM</name>
<dbReference type="GeneID" id="64596710"/>
<comment type="caution">
    <text evidence="1">The sequence shown here is derived from an EMBL/GenBank/DDBJ whole genome shotgun (WGS) entry which is preliminary data.</text>
</comment>
<dbReference type="EMBL" id="JABBWE010000027">
    <property type="protein sequence ID" value="KAG1794159.1"/>
    <property type="molecule type" value="Genomic_DNA"/>
</dbReference>
<dbReference type="RefSeq" id="XP_041160387.1">
    <property type="nucleotide sequence ID" value="XM_041302946.1"/>
</dbReference>
<gene>
    <name evidence="1" type="ORF">HD556DRAFT_1371350</name>
</gene>
<reference evidence="1" key="1">
    <citation type="journal article" date="2020" name="New Phytol.">
        <title>Comparative genomics reveals dynamic genome evolution in host specialist ectomycorrhizal fungi.</title>
        <authorList>
            <person name="Lofgren L.A."/>
            <person name="Nguyen N.H."/>
            <person name="Vilgalys R."/>
            <person name="Ruytinx J."/>
            <person name="Liao H.L."/>
            <person name="Branco S."/>
            <person name="Kuo A."/>
            <person name="LaButti K."/>
            <person name="Lipzen A."/>
            <person name="Andreopoulos W."/>
            <person name="Pangilinan J."/>
            <person name="Riley R."/>
            <person name="Hundley H."/>
            <person name="Na H."/>
            <person name="Barry K."/>
            <person name="Grigoriev I.V."/>
            <person name="Stajich J.E."/>
            <person name="Kennedy P.G."/>
        </authorList>
    </citation>
    <scope>NUCLEOTIDE SEQUENCE</scope>
    <source>
        <strain evidence="1">S12</strain>
    </source>
</reference>
<dbReference type="AlphaFoldDB" id="A0A9P7DII0"/>
<evidence type="ECO:0000313" key="2">
    <source>
        <dbReference type="Proteomes" id="UP000719766"/>
    </source>
</evidence>
<evidence type="ECO:0000313" key="1">
    <source>
        <dbReference type="EMBL" id="KAG1794159.1"/>
    </source>
</evidence>
<protein>
    <recommendedName>
        <fullName evidence="3">Tc1-like transposase DDE domain-containing protein</fullName>
    </recommendedName>
</protein>
<dbReference type="OrthoDB" id="2693013at2759"/>
<keyword evidence="2" id="KW-1185">Reference proteome</keyword>
<sequence>MGRLRLLDQIMKNEICGLLAETPSLLLNEIGEWLAIYHDQPISTPALYCNLGNLGLAYERLKRIAAERDDGFRADWLHNTTANYTAEQLMFLDESSPNMNPFPGPSNVIVLDNCPTHKSDALREAVGASGLLNANKIAAGTVLHVARTLFGESLANTFDCRFDALDHG</sequence>
<proteinExistence type="predicted"/>
<accession>A0A9P7DII0</accession>
<dbReference type="Proteomes" id="UP000719766">
    <property type="component" value="Unassembled WGS sequence"/>
</dbReference>
<evidence type="ECO:0008006" key="3">
    <source>
        <dbReference type="Google" id="ProtNLM"/>
    </source>
</evidence>
<organism evidence="1 2">
    <name type="scientific">Suillus plorans</name>
    <dbReference type="NCBI Taxonomy" id="116603"/>
    <lineage>
        <taxon>Eukaryota</taxon>
        <taxon>Fungi</taxon>
        <taxon>Dikarya</taxon>
        <taxon>Basidiomycota</taxon>
        <taxon>Agaricomycotina</taxon>
        <taxon>Agaricomycetes</taxon>
        <taxon>Agaricomycetidae</taxon>
        <taxon>Boletales</taxon>
        <taxon>Suillineae</taxon>
        <taxon>Suillaceae</taxon>
        <taxon>Suillus</taxon>
    </lineage>
</organism>